<dbReference type="GO" id="GO:0005773">
    <property type="term" value="C:vacuole"/>
    <property type="evidence" value="ECO:0007669"/>
    <property type="project" value="UniProtKB-SubCell"/>
</dbReference>
<evidence type="ECO:0000313" key="6">
    <source>
        <dbReference type="EMBL" id="KAK9107141.1"/>
    </source>
</evidence>
<dbReference type="PANTHER" id="PTHR10426:SF86">
    <property type="entry name" value="PROTEIN STRICTOSIDINE SYNTHASE-LIKE 10-LIKE"/>
    <property type="match status" value="1"/>
</dbReference>
<dbReference type="Proteomes" id="UP001420932">
    <property type="component" value="Unassembled WGS sequence"/>
</dbReference>
<comment type="subcellular location">
    <subcellularLocation>
        <location evidence="1">Vacuole</location>
    </subcellularLocation>
</comment>
<name>A0AAP0F9B5_9MAGN</name>
<keyword evidence="4" id="KW-0325">Glycoprotein</keyword>
<comment type="caution">
    <text evidence="6">The sequence shown here is derived from an EMBL/GenBank/DDBJ whole genome shotgun (WGS) entry which is preliminary data.</text>
</comment>
<gene>
    <name evidence="6" type="ORF">Syun_023152</name>
</gene>
<comment type="similarity">
    <text evidence="2">Belongs to the strictosidine synthase family.</text>
</comment>
<evidence type="ECO:0000256" key="3">
    <source>
        <dbReference type="ARBA" id="ARBA00022554"/>
    </source>
</evidence>
<evidence type="ECO:0000256" key="4">
    <source>
        <dbReference type="ARBA" id="ARBA00023180"/>
    </source>
</evidence>
<organism evidence="6 7">
    <name type="scientific">Stephania yunnanensis</name>
    <dbReference type="NCBI Taxonomy" id="152371"/>
    <lineage>
        <taxon>Eukaryota</taxon>
        <taxon>Viridiplantae</taxon>
        <taxon>Streptophyta</taxon>
        <taxon>Embryophyta</taxon>
        <taxon>Tracheophyta</taxon>
        <taxon>Spermatophyta</taxon>
        <taxon>Magnoliopsida</taxon>
        <taxon>Ranunculales</taxon>
        <taxon>Menispermaceae</taxon>
        <taxon>Menispermoideae</taxon>
        <taxon>Cissampelideae</taxon>
        <taxon>Stephania</taxon>
    </lineage>
</organism>
<proteinExistence type="inferred from homology"/>
<evidence type="ECO:0000313" key="7">
    <source>
        <dbReference type="Proteomes" id="UP001420932"/>
    </source>
</evidence>
<dbReference type="Gene3D" id="2.120.10.30">
    <property type="entry name" value="TolB, C-terminal domain"/>
    <property type="match status" value="1"/>
</dbReference>
<dbReference type="Pfam" id="PF03088">
    <property type="entry name" value="Str_synth"/>
    <property type="match status" value="1"/>
</dbReference>
<evidence type="ECO:0000256" key="2">
    <source>
        <dbReference type="ARBA" id="ARBA00009191"/>
    </source>
</evidence>
<reference evidence="6 7" key="1">
    <citation type="submission" date="2024-01" db="EMBL/GenBank/DDBJ databases">
        <title>Genome assemblies of Stephania.</title>
        <authorList>
            <person name="Yang L."/>
        </authorList>
    </citation>
    <scope>NUCLEOTIDE SEQUENCE [LARGE SCALE GENOMIC DNA]</scope>
    <source>
        <strain evidence="6">YNDBR</strain>
        <tissue evidence="6">Leaf</tissue>
    </source>
</reference>
<dbReference type="PANTHER" id="PTHR10426">
    <property type="entry name" value="STRICTOSIDINE SYNTHASE-RELATED"/>
    <property type="match status" value="1"/>
</dbReference>
<keyword evidence="3" id="KW-0926">Vacuole</keyword>
<dbReference type="GO" id="GO:0016787">
    <property type="term" value="F:hydrolase activity"/>
    <property type="evidence" value="ECO:0007669"/>
    <property type="project" value="TreeGrafter"/>
</dbReference>
<sequence>MEDEVLIEEDKMEMAILMTISRDLVAFTLAVISSDKSGRLMKYNPRSQRVIVLLNGFRVANGVALNRNNSFILVAKTAKNWNAPYVSFYPRPLPAQPLSPHHYSQNLPFLFQ</sequence>
<feature type="domain" description="Strictosidine synthase conserved region" evidence="5">
    <location>
        <begin position="25"/>
        <end position="80"/>
    </location>
</feature>
<dbReference type="SUPFAM" id="SSF63829">
    <property type="entry name" value="Calcium-dependent phosphotriesterase"/>
    <property type="match status" value="1"/>
</dbReference>
<keyword evidence="7" id="KW-1185">Reference proteome</keyword>
<evidence type="ECO:0000259" key="5">
    <source>
        <dbReference type="Pfam" id="PF03088"/>
    </source>
</evidence>
<accession>A0AAP0F9B5</accession>
<dbReference type="InterPro" id="IPR011042">
    <property type="entry name" value="6-blade_b-propeller_TolB-like"/>
</dbReference>
<dbReference type="GO" id="GO:0012505">
    <property type="term" value="C:endomembrane system"/>
    <property type="evidence" value="ECO:0007669"/>
    <property type="project" value="TreeGrafter"/>
</dbReference>
<evidence type="ECO:0000256" key="1">
    <source>
        <dbReference type="ARBA" id="ARBA00004116"/>
    </source>
</evidence>
<dbReference type="AlphaFoldDB" id="A0AAP0F9B5"/>
<dbReference type="EMBL" id="JBBNAF010000010">
    <property type="protein sequence ID" value="KAK9107141.1"/>
    <property type="molecule type" value="Genomic_DNA"/>
</dbReference>
<protein>
    <recommendedName>
        <fullName evidence="5">Strictosidine synthase conserved region domain-containing protein</fullName>
    </recommendedName>
</protein>
<dbReference type="InterPro" id="IPR018119">
    <property type="entry name" value="Strictosidine_synth_cons-reg"/>
</dbReference>